<protein>
    <submittedName>
        <fullName evidence="4">Uncharacterized protein</fullName>
    </submittedName>
</protein>
<name>A0A0N9VWM7_9GAMM</name>
<dbReference type="Proteomes" id="UP000064939">
    <property type="component" value="Chromosome"/>
</dbReference>
<dbReference type="KEGG" id="aei:AOY20_08690"/>
<dbReference type="EMBL" id="CP012808">
    <property type="protein sequence ID" value="ALH95594.1"/>
    <property type="molecule type" value="Genomic_DNA"/>
</dbReference>
<dbReference type="AlphaFoldDB" id="A0A0N9VWM7"/>
<keyword evidence="1" id="KW-0175">Coiled coil</keyword>
<dbReference type="NCBIfam" id="TIGR02675">
    <property type="entry name" value="tape_meas_nterm"/>
    <property type="match status" value="1"/>
</dbReference>
<dbReference type="OrthoDB" id="6174294at2"/>
<dbReference type="SUPFAM" id="SSF53955">
    <property type="entry name" value="Lysozyme-like"/>
    <property type="match status" value="1"/>
</dbReference>
<evidence type="ECO:0000259" key="2">
    <source>
        <dbReference type="Pfam" id="PF01464"/>
    </source>
</evidence>
<proteinExistence type="predicted"/>
<dbReference type="STRING" id="1324350.AOY20_08690"/>
<dbReference type="Pfam" id="PF20155">
    <property type="entry name" value="TMP_3"/>
    <property type="match status" value="1"/>
</dbReference>
<feature type="coiled-coil region" evidence="1">
    <location>
        <begin position="952"/>
        <end position="979"/>
    </location>
</feature>
<evidence type="ECO:0000259" key="3">
    <source>
        <dbReference type="Pfam" id="PF20155"/>
    </source>
</evidence>
<organism evidence="4 5">
    <name type="scientific">Acinetobacter equi</name>
    <dbReference type="NCBI Taxonomy" id="1324350"/>
    <lineage>
        <taxon>Bacteria</taxon>
        <taxon>Pseudomonadati</taxon>
        <taxon>Pseudomonadota</taxon>
        <taxon>Gammaproteobacteria</taxon>
        <taxon>Moraxellales</taxon>
        <taxon>Moraxellaceae</taxon>
        <taxon>Acinetobacter</taxon>
    </lineage>
</organism>
<gene>
    <name evidence="4" type="ORF">AOY20_08690</name>
</gene>
<dbReference type="InterPro" id="IPR013491">
    <property type="entry name" value="Tape_meas_N"/>
</dbReference>
<dbReference type="Gene3D" id="1.10.530.10">
    <property type="match status" value="1"/>
</dbReference>
<evidence type="ECO:0000313" key="5">
    <source>
        <dbReference type="Proteomes" id="UP000064939"/>
    </source>
</evidence>
<evidence type="ECO:0000256" key="1">
    <source>
        <dbReference type="SAM" id="Coils"/>
    </source>
</evidence>
<feature type="domain" description="Tape measure protein N-terminal" evidence="3">
    <location>
        <begin position="63"/>
        <end position="252"/>
    </location>
</feature>
<dbReference type="InterPro" id="IPR008258">
    <property type="entry name" value="Transglycosylase_SLT_dom_1"/>
</dbReference>
<accession>A0A0N9VWM7</accession>
<feature type="domain" description="Transglycosylase SLT" evidence="2">
    <location>
        <begin position="655"/>
        <end position="748"/>
    </location>
</feature>
<dbReference type="CDD" id="cd00254">
    <property type="entry name" value="LT-like"/>
    <property type="match status" value="1"/>
</dbReference>
<feature type="coiled-coil region" evidence="1">
    <location>
        <begin position="601"/>
        <end position="631"/>
    </location>
</feature>
<sequence length="1181" mass="127683">MSTKLGTLTLDLVAKISNFSEPMKKAGDTAQKESKRIESSINSATKAITALGATALAGLTVGAVIESADAYGQMAARIRNATKDTEEYDLVQKRLLNTANGTYRALGEAQEVYLGLSGGLKELGYNTQQVLDISDSLSYSFVHNATSADKAQSAMSAYGKVLDKGKVEADSWFSIMAAVPNILDDVAKATNKLPSEIRKLGAEGKLAAEDLNKGFLLSRDANQALADAMENSLADGMFALKNGFSVLVGEANMATGATSTLAAGLATVGDVLVLASDNLDVLAVAGGTAAAVLALKMTPAIWLSGKAFVSSSIDALKYQVAVTRLSAQISITSTTMTIMGGAARGALAVLGGPVGLVLTVATVAASYALFRDKTKDSTVSLRENNETVEEAIKKYTELDKIKRAGQLVEEREKLEELTDAYGNANNALISYAWRMTRSTDMTTTQAREFNSLVGKYKSGEITLEQLSDAVGKNTNFTQKQKDEFIKHASSLRSSSDAMNTQKGFVEKLIDLNPKLAKSHDGITSAIDRQKNAYASLSEQQKKVYDSIDKQLQREKYIQLNVSNGTMSREQAEYFADKRIEAGIPFNEKLSKVMYTQIEAGRTLEKQNEARLESEKKSLEAQKKKAEFAEKNYSYSKSDLQILERVSKLNAEHSLNKISAKQGVPDNLVAAIIAQESGGLINAKSPTGAIGPGQTTSIFRKQYGLSVADSYDVKKVAEAITTDLAKSFEVFGNWKDAVTAYNAGVAGTKSLNAKGFTGSAAKTKEARNYAPSVDKFFAGLNGSSSKSLGFSSQEAVLSIKELGEYWENVEAEKAKSLARQKTVMQAYYSEEEAMAEAHEQAKVEIEKAFAGNKELIAEYLAKQEKAYQKDVNAFKEAQHQKAISAYEAVYNPLANMQSIGMNATAMATLSPAEYQKWELNNQHQAGYSQLADSFSLTQQAINDSEYISETEKYAQLEAIYEQYLQNKASLAEQYAVEEQKLIQSQHDAQMGIWQDLLTRTGTVFSQMAEMVKNTSGESSAAYKAMFLTNQAISMAQALINTEVAATKAMAEGGMIAGIPMATAIRALGYASVGMIGAQTIAGMAHDGIDNVPKEGTWLLDKGERVVDSRTNSDLKNYLSNQKQQAPQITINNNANADVQTRQNSDGSIDIDLVERQLANRLSNANSVISKSLKQNTTASRRR</sequence>
<dbReference type="RefSeq" id="WP_054581485.1">
    <property type="nucleotide sequence ID" value="NZ_CP012808.1"/>
</dbReference>
<dbReference type="InterPro" id="IPR023346">
    <property type="entry name" value="Lysozyme-like_dom_sf"/>
</dbReference>
<keyword evidence="5" id="KW-1185">Reference proteome</keyword>
<dbReference type="Pfam" id="PF01464">
    <property type="entry name" value="SLT"/>
    <property type="match status" value="1"/>
</dbReference>
<reference evidence="4 5" key="1">
    <citation type="journal article" date="2015" name="Int. J. Syst. Evol. Microbiol.">
        <title>Acinetobacter equi sp. nov. isolated from horse faeces.</title>
        <authorList>
            <person name="Poppel M.T."/>
            <person name="Skiebe E."/>
            <person name="Laue M."/>
            <person name="Bergmann H."/>
            <person name="Ebersberger I."/>
            <person name="Garn T."/>
            <person name="Fruth A."/>
            <person name="Baumgardt S."/>
            <person name="Busse H.J."/>
            <person name="Wilharm G."/>
        </authorList>
    </citation>
    <scope>NUCLEOTIDE SEQUENCE [LARGE SCALE GENOMIC DNA]</scope>
    <source>
        <strain evidence="4 5">114</strain>
    </source>
</reference>
<evidence type="ECO:0000313" key="4">
    <source>
        <dbReference type="EMBL" id="ALH95594.1"/>
    </source>
</evidence>